<feature type="signal peptide" evidence="2">
    <location>
        <begin position="1"/>
        <end position="25"/>
    </location>
</feature>
<sequence length="192" mass="20512">MSVCCMTISLVLLILVNGFVSGINGAVVNCASVECKETYLKINQDQRIGSREVNGFIANTCPVDITDVRVDCGSFIEAGVIPPNIFKPVRANECLVNNGNPIGSDIIKFRYSNPKLLSLNVPSHLLQSPKSRLSPSSKLIVAALDVVVVGGTEEREKSDAVEAPEGRSFSVAVELLACHRQDSPPLLFGSAV</sequence>
<feature type="chain" id="PRO_5045176199" evidence="2">
    <location>
        <begin position="26"/>
        <end position="192"/>
    </location>
</feature>
<dbReference type="PANTHER" id="PTHR33184:SF78">
    <property type="entry name" value="GNK2-HOMOLOGOUS DOMAIN-CONTAINING PROTEIN"/>
    <property type="match status" value="1"/>
</dbReference>
<gene>
    <name evidence="3" type="ORF">PIB30_000131</name>
</gene>
<proteinExistence type="predicted"/>
<name>A0ABU6R1A3_9FABA</name>
<protein>
    <submittedName>
        <fullName evidence="3">Uncharacterized protein</fullName>
    </submittedName>
</protein>
<evidence type="ECO:0000313" key="4">
    <source>
        <dbReference type="Proteomes" id="UP001341840"/>
    </source>
</evidence>
<dbReference type="InterPro" id="IPR040361">
    <property type="entry name" value="TPD1"/>
</dbReference>
<accession>A0ABU6R1A3</accession>
<comment type="caution">
    <text evidence="3">The sequence shown here is derived from an EMBL/GenBank/DDBJ whole genome shotgun (WGS) entry which is preliminary data.</text>
</comment>
<evidence type="ECO:0000256" key="2">
    <source>
        <dbReference type="SAM" id="SignalP"/>
    </source>
</evidence>
<dbReference type="Pfam" id="PF24068">
    <property type="entry name" value="TPD1_C"/>
    <property type="match status" value="1"/>
</dbReference>
<reference evidence="3 4" key="1">
    <citation type="journal article" date="2023" name="Plants (Basel)">
        <title>Bridging the Gap: Combining Genomics and Transcriptomics Approaches to Understand Stylosanthes scabra, an Orphan Legume from the Brazilian Caatinga.</title>
        <authorList>
            <person name="Ferreira-Neto J.R.C."/>
            <person name="da Silva M.D."/>
            <person name="Binneck E."/>
            <person name="de Melo N.F."/>
            <person name="da Silva R.H."/>
            <person name="de Melo A.L.T.M."/>
            <person name="Pandolfi V."/>
            <person name="Bustamante F.O."/>
            <person name="Brasileiro-Vidal A.C."/>
            <person name="Benko-Iseppon A.M."/>
        </authorList>
    </citation>
    <scope>NUCLEOTIDE SEQUENCE [LARGE SCALE GENOMIC DNA]</scope>
    <source>
        <tissue evidence="3">Leaves</tissue>
    </source>
</reference>
<dbReference type="Proteomes" id="UP001341840">
    <property type="component" value="Unassembled WGS sequence"/>
</dbReference>
<keyword evidence="4" id="KW-1185">Reference proteome</keyword>
<dbReference type="EMBL" id="JASCZI010030209">
    <property type="protein sequence ID" value="MED6118149.1"/>
    <property type="molecule type" value="Genomic_DNA"/>
</dbReference>
<dbReference type="PANTHER" id="PTHR33184">
    <property type="entry name" value="PROTEIN TAPETUM DETERMINANT 1-LIKE-RELATED"/>
    <property type="match status" value="1"/>
</dbReference>
<keyword evidence="1 2" id="KW-0732">Signal</keyword>
<evidence type="ECO:0000256" key="1">
    <source>
        <dbReference type="ARBA" id="ARBA00022729"/>
    </source>
</evidence>
<organism evidence="3 4">
    <name type="scientific">Stylosanthes scabra</name>
    <dbReference type="NCBI Taxonomy" id="79078"/>
    <lineage>
        <taxon>Eukaryota</taxon>
        <taxon>Viridiplantae</taxon>
        <taxon>Streptophyta</taxon>
        <taxon>Embryophyta</taxon>
        <taxon>Tracheophyta</taxon>
        <taxon>Spermatophyta</taxon>
        <taxon>Magnoliopsida</taxon>
        <taxon>eudicotyledons</taxon>
        <taxon>Gunneridae</taxon>
        <taxon>Pentapetalae</taxon>
        <taxon>rosids</taxon>
        <taxon>fabids</taxon>
        <taxon>Fabales</taxon>
        <taxon>Fabaceae</taxon>
        <taxon>Papilionoideae</taxon>
        <taxon>50 kb inversion clade</taxon>
        <taxon>dalbergioids sensu lato</taxon>
        <taxon>Dalbergieae</taxon>
        <taxon>Pterocarpus clade</taxon>
        <taxon>Stylosanthes</taxon>
    </lineage>
</organism>
<evidence type="ECO:0000313" key="3">
    <source>
        <dbReference type="EMBL" id="MED6118149.1"/>
    </source>
</evidence>